<dbReference type="InterPro" id="IPR042098">
    <property type="entry name" value="TauD-like_sf"/>
</dbReference>
<keyword evidence="1" id="KW-0560">Oxidoreductase</keyword>
<dbReference type="Pfam" id="PF02668">
    <property type="entry name" value="TauD"/>
    <property type="match status" value="1"/>
</dbReference>
<feature type="domain" description="TauD/TfdA-like" evidence="2">
    <location>
        <begin position="125"/>
        <end position="359"/>
    </location>
</feature>
<sequence>MAEVMTSNAPIEYYSRGLREKFRLDALKLNPPAIKPDQVYANIDYKIDENKYHARSQARIRARGLETSLPIGWPKALDGSLVWIGADLEDEGQYVLRLGDAEKAELVAALRHSKQGLDGHQVSWENFPLENLGNRLDKALDDIDRGKGFVIVRDLDPDYFSAEDFTIIYLGISRYIAENRGKQDQRGSTLMRAIETEKDEQAFHAYTVCDCLALITRSCSTKGGKSTLASSWTVYNELAATRPDLLHVLAKPDWPFDTIGRDPAYYRRALLYFHEGEAILNASRRFLLGHPRSPRTKGIPGLSEAQAEALDALHFIAEKHEISPAIEKGDMRFFNNMGILHRREALDNDEACERHLIRIRLNNEAKCWKLPMPLNLAWARVFEDDERATF</sequence>
<evidence type="ECO:0000313" key="3">
    <source>
        <dbReference type="EMBL" id="KAL2055767.1"/>
    </source>
</evidence>
<organism evidence="3 4">
    <name type="scientific">Lepraria finkii</name>
    <dbReference type="NCBI Taxonomy" id="1340010"/>
    <lineage>
        <taxon>Eukaryota</taxon>
        <taxon>Fungi</taxon>
        <taxon>Dikarya</taxon>
        <taxon>Ascomycota</taxon>
        <taxon>Pezizomycotina</taxon>
        <taxon>Lecanoromycetes</taxon>
        <taxon>OSLEUM clade</taxon>
        <taxon>Lecanoromycetidae</taxon>
        <taxon>Lecanorales</taxon>
        <taxon>Lecanorineae</taxon>
        <taxon>Stereocaulaceae</taxon>
        <taxon>Lepraria</taxon>
    </lineage>
</organism>
<comment type="caution">
    <text evidence="3">The sequence shown here is derived from an EMBL/GenBank/DDBJ whole genome shotgun (WGS) entry which is preliminary data.</text>
</comment>
<keyword evidence="4" id="KW-1185">Reference proteome</keyword>
<proteinExistence type="predicted"/>
<accession>A0ABR4BD39</accession>
<protein>
    <recommendedName>
        <fullName evidence="2">TauD/TfdA-like domain-containing protein</fullName>
    </recommendedName>
</protein>
<dbReference type="EMBL" id="JBHFEH010000010">
    <property type="protein sequence ID" value="KAL2055767.1"/>
    <property type="molecule type" value="Genomic_DNA"/>
</dbReference>
<evidence type="ECO:0000256" key="1">
    <source>
        <dbReference type="ARBA" id="ARBA00023002"/>
    </source>
</evidence>
<dbReference type="PANTHER" id="PTHR10696">
    <property type="entry name" value="GAMMA-BUTYROBETAINE HYDROXYLASE-RELATED"/>
    <property type="match status" value="1"/>
</dbReference>
<reference evidence="3 4" key="1">
    <citation type="submission" date="2024-09" db="EMBL/GenBank/DDBJ databases">
        <title>Rethinking Asexuality: The Enigmatic Case of Functional Sexual Genes in Lepraria (Stereocaulaceae).</title>
        <authorList>
            <person name="Doellman M."/>
            <person name="Sun Y."/>
            <person name="Barcenas-Pena A."/>
            <person name="Lumbsch H.T."/>
            <person name="Grewe F."/>
        </authorList>
    </citation>
    <scope>NUCLEOTIDE SEQUENCE [LARGE SCALE GENOMIC DNA]</scope>
    <source>
        <strain evidence="3 4">Grewe 0041</strain>
    </source>
</reference>
<evidence type="ECO:0000259" key="2">
    <source>
        <dbReference type="Pfam" id="PF02668"/>
    </source>
</evidence>
<evidence type="ECO:0000313" key="4">
    <source>
        <dbReference type="Proteomes" id="UP001590951"/>
    </source>
</evidence>
<gene>
    <name evidence="3" type="ORF">ABVK25_004011</name>
</gene>
<dbReference type="InterPro" id="IPR003819">
    <property type="entry name" value="TauD/TfdA-like"/>
</dbReference>
<name>A0ABR4BD39_9LECA</name>
<dbReference type="SUPFAM" id="SSF51197">
    <property type="entry name" value="Clavaminate synthase-like"/>
    <property type="match status" value="1"/>
</dbReference>
<dbReference type="Proteomes" id="UP001590951">
    <property type="component" value="Unassembled WGS sequence"/>
</dbReference>
<dbReference type="Gene3D" id="3.60.130.10">
    <property type="entry name" value="Clavaminate synthase-like"/>
    <property type="match status" value="1"/>
</dbReference>
<dbReference type="InterPro" id="IPR050411">
    <property type="entry name" value="AlphaKG_dependent_hydroxylases"/>
</dbReference>
<dbReference type="PANTHER" id="PTHR10696:SF49">
    <property type="entry name" value="TAUD_TFDA-LIKE DOMAIN-CONTAINING PROTEIN"/>
    <property type="match status" value="1"/>
</dbReference>